<gene>
    <name evidence="1" type="ordered locus">Dd703_0718</name>
</gene>
<dbReference type="RefSeq" id="WP_012764348.1">
    <property type="nucleotide sequence ID" value="NC_012880.1"/>
</dbReference>
<protein>
    <submittedName>
        <fullName evidence="1">Uncharacterized protein</fullName>
    </submittedName>
</protein>
<dbReference type="HOGENOM" id="CLU_531833_0_0_6"/>
<keyword evidence="2" id="KW-1185">Reference proteome</keyword>
<dbReference type="EMBL" id="CP001654">
    <property type="protein sequence ID" value="ACS84529.1"/>
    <property type="molecule type" value="Genomic_DNA"/>
</dbReference>
<sequence length="512" mass="56499">MVDIKKELDTSLNGKRIYIQVIEGGGTGNEAAAFRMGRYLESVFTNVEVRYLIGLLPESLALNTIKNKEELKGIVLDVNKTTLVKLKALGVDEGKVIKKLGDLSSNRDFIVSCSADGNENSAITVEKFLEKIKGASLEQGKYLGFINLEPFAWHSECRFIRFAGKTYSLNLPKLADYPDLTISTSTGSSAVGSSILSLLGKLDKQVCDVMLIYGLHALYDSEDGSDIVDEAHCFWIARAFAALALGVADYAVKSKKHAVLLALHPKNQFDEKYIGVTGRKIVIYVSRGRQPAIDTSPGTIHCIPMNCVSMSELVTEIIKAKAPQLIVLRKTDDVSVTPDEFSRLLDMTTLPTVSEGANTIGQLYGKGKTFFTIGAVEQQVVNIKTEIDASNKWYNLVNESVGVEIIKQAEITYSSDVVLNELINIKKTFLFAGRSIAELSYECCDKKGEYSASMINAAQIITNYLGSDEWMQYVKVVGKFKKSYPDYISNQVLMSFWLLCRASSQQGILKKL</sequence>
<dbReference type="STRING" id="579405.Dd703_0718"/>
<accession>C6CA54</accession>
<dbReference type="Proteomes" id="UP000002734">
    <property type="component" value="Chromosome"/>
</dbReference>
<evidence type="ECO:0000313" key="1">
    <source>
        <dbReference type="EMBL" id="ACS84529.1"/>
    </source>
</evidence>
<proteinExistence type="predicted"/>
<reference evidence="1" key="1">
    <citation type="submission" date="2009-06" db="EMBL/GenBank/DDBJ databases">
        <title>Complete sequence of Dickeya dadantii Ech703.</title>
        <authorList>
            <consortium name="US DOE Joint Genome Institute"/>
            <person name="Lucas S."/>
            <person name="Copeland A."/>
            <person name="Lapidus A."/>
            <person name="Glavina del Rio T."/>
            <person name="Dalin E."/>
            <person name="Tice H."/>
            <person name="Bruce D."/>
            <person name="Goodwin L."/>
            <person name="Pitluck S."/>
            <person name="Chertkov O."/>
            <person name="Brettin T."/>
            <person name="Detter J.C."/>
            <person name="Han C."/>
            <person name="Larimer F."/>
            <person name="Land M."/>
            <person name="Hauser L."/>
            <person name="Kyrpides N."/>
            <person name="Mikhailova N."/>
            <person name="Balakrishnan V."/>
            <person name="Glasner J."/>
            <person name="Perna N.T."/>
        </authorList>
    </citation>
    <scope>NUCLEOTIDE SEQUENCE [LARGE SCALE GENOMIC DNA]</scope>
    <source>
        <strain evidence="1">Ech703</strain>
    </source>
</reference>
<organism evidence="1 2">
    <name type="scientific">Musicola paradisiaca (strain Ech703)</name>
    <name type="common">Dickeya paradisiaca</name>
    <name type="synonym">Dickeya dadantii</name>
    <dbReference type="NCBI Taxonomy" id="579405"/>
    <lineage>
        <taxon>Bacteria</taxon>
        <taxon>Pseudomonadati</taxon>
        <taxon>Pseudomonadota</taxon>
        <taxon>Gammaproteobacteria</taxon>
        <taxon>Enterobacterales</taxon>
        <taxon>Pectobacteriaceae</taxon>
        <taxon>Musicola</taxon>
    </lineage>
</organism>
<evidence type="ECO:0000313" key="2">
    <source>
        <dbReference type="Proteomes" id="UP000002734"/>
    </source>
</evidence>
<name>C6CA54_MUSP7</name>
<dbReference type="KEGG" id="dda:Dd703_0718"/>
<dbReference type="AlphaFoldDB" id="C6CA54"/>